<accession>A0ABP6P4X7</accession>
<reference evidence="3" key="1">
    <citation type="journal article" date="2019" name="Int. J. Syst. Evol. Microbiol.">
        <title>The Global Catalogue of Microorganisms (GCM) 10K type strain sequencing project: providing services to taxonomists for standard genome sequencing and annotation.</title>
        <authorList>
            <consortium name="The Broad Institute Genomics Platform"/>
            <consortium name="The Broad Institute Genome Sequencing Center for Infectious Disease"/>
            <person name="Wu L."/>
            <person name="Ma J."/>
        </authorList>
    </citation>
    <scope>NUCLEOTIDE SEQUENCE [LARGE SCALE GENOMIC DNA]</scope>
    <source>
        <strain evidence="3">JCM 9095</strain>
    </source>
</reference>
<name>A0ABP6P4X7_9ACTN</name>
<gene>
    <name evidence="2" type="ORF">GCM10010451_14440</name>
</gene>
<proteinExistence type="predicted"/>
<comment type="caution">
    <text evidence="2">The sequence shown here is derived from an EMBL/GenBank/DDBJ whole genome shotgun (WGS) entry which is preliminary data.</text>
</comment>
<protein>
    <submittedName>
        <fullName evidence="2">Uncharacterized protein</fullName>
    </submittedName>
</protein>
<evidence type="ECO:0000313" key="3">
    <source>
        <dbReference type="Proteomes" id="UP001501866"/>
    </source>
</evidence>
<evidence type="ECO:0000256" key="1">
    <source>
        <dbReference type="SAM" id="MobiDB-lite"/>
    </source>
</evidence>
<sequence>MPEDTIASAAWRTWASVIPHPKLFQLFHPSGGVSAGLPGAAVAVDCAEAVTDAVTISATAVRRRNSRPPDRLGTGTPSAEKRDDSEEFEISSSVRKLRVPHGY</sequence>
<dbReference type="Proteomes" id="UP001501866">
    <property type="component" value="Unassembled WGS sequence"/>
</dbReference>
<evidence type="ECO:0000313" key="2">
    <source>
        <dbReference type="EMBL" id="GAA3167309.1"/>
    </source>
</evidence>
<keyword evidence="3" id="KW-1185">Reference proteome</keyword>
<feature type="region of interest" description="Disordered" evidence="1">
    <location>
        <begin position="61"/>
        <end position="103"/>
    </location>
</feature>
<dbReference type="EMBL" id="BAAAUH010000007">
    <property type="protein sequence ID" value="GAA3167309.1"/>
    <property type="molecule type" value="Genomic_DNA"/>
</dbReference>
<organism evidence="2 3">
    <name type="scientific">Streptomyces virens</name>
    <dbReference type="NCBI Taxonomy" id="285572"/>
    <lineage>
        <taxon>Bacteria</taxon>
        <taxon>Bacillati</taxon>
        <taxon>Actinomycetota</taxon>
        <taxon>Actinomycetes</taxon>
        <taxon>Kitasatosporales</taxon>
        <taxon>Streptomycetaceae</taxon>
        <taxon>Streptomyces</taxon>
    </lineage>
</organism>